<dbReference type="RefSeq" id="WP_125016332.1">
    <property type="nucleotide sequence ID" value="NZ_RQVQ01000001.1"/>
</dbReference>
<feature type="transmembrane region" description="Helical" evidence="1">
    <location>
        <begin position="49"/>
        <end position="67"/>
    </location>
</feature>
<reference evidence="3 4" key="1">
    <citation type="submission" date="2018-11" db="EMBL/GenBank/DDBJ databases">
        <title>Flavobacterium sp. nov., YIM 102701-2 draft genome.</title>
        <authorList>
            <person name="Li G."/>
            <person name="Jiang Y."/>
        </authorList>
    </citation>
    <scope>NUCLEOTIDE SEQUENCE [LARGE SCALE GENOMIC DNA]</scope>
    <source>
        <strain evidence="3 4">YIM 102701-2</strain>
    </source>
</reference>
<name>A0A3P3WK81_9FLAO</name>
<dbReference type="Proteomes" id="UP000275719">
    <property type="component" value="Unassembled WGS sequence"/>
</dbReference>
<comment type="caution">
    <text evidence="3">The sequence shown here is derived from an EMBL/GenBank/DDBJ whole genome shotgun (WGS) entry which is preliminary data.</text>
</comment>
<keyword evidence="1" id="KW-0812">Transmembrane</keyword>
<evidence type="ECO:0000313" key="4">
    <source>
        <dbReference type="Proteomes" id="UP000275719"/>
    </source>
</evidence>
<organism evidence="3 4">
    <name type="scientific">Paenimyroides tangerinum</name>
    <dbReference type="NCBI Taxonomy" id="2488728"/>
    <lineage>
        <taxon>Bacteria</taxon>
        <taxon>Pseudomonadati</taxon>
        <taxon>Bacteroidota</taxon>
        <taxon>Flavobacteriia</taxon>
        <taxon>Flavobacteriales</taxon>
        <taxon>Flavobacteriaceae</taxon>
        <taxon>Paenimyroides</taxon>
    </lineage>
</organism>
<evidence type="ECO:0000256" key="1">
    <source>
        <dbReference type="SAM" id="Phobius"/>
    </source>
</evidence>
<dbReference type="Pfam" id="PF04892">
    <property type="entry name" value="VanZ"/>
    <property type="match status" value="1"/>
</dbReference>
<protein>
    <submittedName>
        <fullName evidence="3">VanZ family protein</fullName>
    </submittedName>
</protein>
<dbReference type="NCBIfam" id="NF037970">
    <property type="entry name" value="vanZ_1"/>
    <property type="match status" value="1"/>
</dbReference>
<dbReference type="PANTHER" id="PTHR28008">
    <property type="entry name" value="DOMAIN PROTEIN, PUTATIVE (AFU_ORTHOLOGUE AFUA_3G10980)-RELATED"/>
    <property type="match status" value="1"/>
</dbReference>
<accession>A0A3P3WK81</accession>
<keyword evidence="1" id="KW-1133">Transmembrane helix</keyword>
<keyword evidence="4" id="KW-1185">Reference proteome</keyword>
<dbReference type="InterPro" id="IPR006976">
    <property type="entry name" value="VanZ-like"/>
</dbReference>
<dbReference type="PANTHER" id="PTHR28008:SF1">
    <property type="entry name" value="DOMAIN PROTEIN, PUTATIVE (AFU_ORTHOLOGUE AFUA_3G10980)-RELATED"/>
    <property type="match status" value="1"/>
</dbReference>
<gene>
    <name evidence="3" type="ORF">EG240_00570</name>
</gene>
<dbReference type="AlphaFoldDB" id="A0A3P3WK81"/>
<proteinExistence type="predicted"/>
<evidence type="ECO:0000313" key="3">
    <source>
        <dbReference type="EMBL" id="RRJ93293.1"/>
    </source>
</evidence>
<sequence length="101" mass="11645">MSFSNIKEVQQIKIPNIDKIVHYALYTLLSFFWMWSLVKKNQPNSFKKYALLIFIFGSVFGILIEILQEYFTKSRSGEFLDVVSNCSGILTGILISKLISK</sequence>
<evidence type="ECO:0000259" key="2">
    <source>
        <dbReference type="Pfam" id="PF04892"/>
    </source>
</evidence>
<keyword evidence="1" id="KW-0472">Membrane</keyword>
<feature type="transmembrane region" description="Helical" evidence="1">
    <location>
        <begin position="20"/>
        <end position="37"/>
    </location>
</feature>
<dbReference type="OrthoDB" id="5472246at2"/>
<feature type="domain" description="VanZ-like" evidence="2">
    <location>
        <begin position="14"/>
        <end position="99"/>
    </location>
</feature>
<dbReference type="EMBL" id="RQVQ01000001">
    <property type="protein sequence ID" value="RRJ93293.1"/>
    <property type="molecule type" value="Genomic_DNA"/>
</dbReference>